<dbReference type="GO" id="GO:0000155">
    <property type="term" value="F:phosphorelay sensor kinase activity"/>
    <property type="evidence" value="ECO:0007669"/>
    <property type="project" value="InterPro"/>
</dbReference>
<keyword evidence="3" id="KW-0597">Phosphoprotein</keyword>
<evidence type="ECO:0000256" key="2">
    <source>
        <dbReference type="ARBA" id="ARBA00012438"/>
    </source>
</evidence>
<dbReference type="InterPro" id="IPR005467">
    <property type="entry name" value="His_kinase_dom"/>
</dbReference>
<evidence type="ECO:0000259" key="9">
    <source>
        <dbReference type="PROSITE" id="PS50109"/>
    </source>
</evidence>
<comment type="caution">
    <text evidence="10">The sequence shown here is derived from an EMBL/GenBank/DDBJ whole genome shotgun (WGS) entry which is preliminary data.</text>
</comment>
<dbReference type="PANTHER" id="PTHR43065:SF10">
    <property type="entry name" value="PEROXIDE STRESS-ACTIVATED HISTIDINE KINASE MAK3"/>
    <property type="match status" value="1"/>
</dbReference>
<keyword evidence="8" id="KW-0902">Two-component regulatory system</keyword>
<sequence length="682" mass="77287">MGNLLLISHKEQKKDFISHLLGPEYFILVCDSGEKVDSLVPLVELVIVDFSSLEWESLNVITRVKECDDSMVILGVGRQVKKEIVQAARQTGLTQYIDSDKDITSLLSVIREQMEKKVLASRMEDEKLARELSPSLLSPEKERAFSPQEWKFLEEMSRFLGHGYNINELMQFFLDLINRMFGIARLCFILKDRIRKTYVIRACLGMTEEVKEYVQLHPQRGLVKFLIREGTAVTRENVLQGDFRSAYEIKQEMKLIQSNVVVPLSPQGELIGIVGLGAKITGEEMSAREIKQVFLLCNHIGLAIQNLLFYEEMCYQKEYIENILKDATSCVISIDKEQKITTCNHRAQKVLNLDGYTSLAGKDIRTLPSPLGDLLFSTLSQGIIYKRKEVYVPAIKRLLGISTSQVKDSEGKVSGSMMIFTDLTPVKCLQKEEEKAHKRDLLAQVAVRLSHELRNSLVPIKSLAELLPSKYPDERFRQSLFPIVTEEIERIDNFIERLTFFSQPLRLDKTAESLPDLVTETLEKIKKKKSRNKLIQLSTACKEANLQIYVDKARMIEALSHIISNSIETVTKQTPTIDINCASADSLPEDLSLRIPEKMDSGKPSQYVKIEIKDNGPGLPGENMDNSKIFDPFFSTKNRGIGLGLTIARNIIEEHGGGIVPLSEPKKGTTMVVYLPRYRLPL</sequence>
<protein>
    <recommendedName>
        <fullName evidence="2">histidine kinase</fullName>
        <ecNumber evidence="2">2.7.13.3</ecNumber>
    </recommendedName>
</protein>
<evidence type="ECO:0000256" key="7">
    <source>
        <dbReference type="ARBA" id="ARBA00022840"/>
    </source>
</evidence>
<comment type="catalytic activity">
    <reaction evidence="1">
        <text>ATP + protein L-histidine = ADP + protein N-phospho-L-histidine.</text>
        <dbReference type="EC" id="2.7.13.3"/>
    </reaction>
</comment>
<proteinExistence type="predicted"/>
<dbReference type="InterPro" id="IPR003661">
    <property type="entry name" value="HisK_dim/P_dom"/>
</dbReference>
<dbReference type="GO" id="GO:0005524">
    <property type="term" value="F:ATP binding"/>
    <property type="evidence" value="ECO:0007669"/>
    <property type="project" value="UniProtKB-KW"/>
</dbReference>
<dbReference type="InterPro" id="IPR003018">
    <property type="entry name" value="GAF"/>
</dbReference>
<dbReference type="Pfam" id="PF13185">
    <property type="entry name" value="GAF_2"/>
    <property type="match status" value="1"/>
</dbReference>
<dbReference type="EC" id="2.7.13.3" evidence="2"/>
<dbReference type="PRINTS" id="PR00344">
    <property type="entry name" value="BCTRLSENSOR"/>
</dbReference>
<dbReference type="Gene3D" id="3.30.565.10">
    <property type="entry name" value="Histidine kinase-like ATPase, C-terminal domain"/>
    <property type="match status" value="1"/>
</dbReference>
<keyword evidence="6" id="KW-0418">Kinase</keyword>
<dbReference type="InterPro" id="IPR036890">
    <property type="entry name" value="HATPase_C_sf"/>
</dbReference>
<dbReference type="InterPro" id="IPR029016">
    <property type="entry name" value="GAF-like_dom_sf"/>
</dbReference>
<dbReference type="Proteomes" id="UP000320679">
    <property type="component" value="Unassembled WGS sequence"/>
</dbReference>
<keyword evidence="7" id="KW-0067">ATP-binding</keyword>
<keyword evidence="4" id="KW-0808">Transferase</keyword>
<dbReference type="InterPro" id="IPR004358">
    <property type="entry name" value="Sig_transdc_His_kin-like_C"/>
</dbReference>
<dbReference type="Gene3D" id="3.30.450.40">
    <property type="match status" value="1"/>
</dbReference>
<gene>
    <name evidence="10" type="ORF">E3J59_00690</name>
</gene>
<dbReference type="SMART" id="SM00387">
    <property type="entry name" value="HATPase_c"/>
    <property type="match status" value="1"/>
</dbReference>
<accession>A0A523V0R4</accession>
<evidence type="ECO:0000256" key="3">
    <source>
        <dbReference type="ARBA" id="ARBA00022553"/>
    </source>
</evidence>
<dbReference type="SMART" id="SM00065">
    <property type="entry name" value="GAF"/>
    <property type="match status" value="1"/>
</dbReference>
<name>A0A523V0R4_UNCAE</name>
<dbReference type="SUPFAM" id="SSF55874">
    <property type="entry name" value="ATPase domain of HSP90 chaperone/DNA topoisomerase II/histidine kinase"/>
    <property type="match status" value="1"/>
</dbReference>
<dbReference type="InterPro" id="IPR036097">
    <property type="entry name" value="HisK_dim/P_sf"/>
</dbReference>
<evidence type="ECO:0000256" key="1">
    <source>
        <dbReference type="ARBA" id="ARBA00000085"/>
    </source>
</evidence>
<dbReference type="AlphaFoldDB" id="A0A523V0R4"/>
<evidence type="ECO:0000256" key="6">
    <source>
        <dbReference type="ARBA" id="ARBA00022777"/>
    </source>
</evidence>
<evidence type="ECO:0000256" key="8">
    <source>
        <dbReference type="ARBA" id="ARBA00023012"/>
    </source>
</evidence>
<dbReference type="Pfam" id="PF02518">
    <property type="entry name" value="HATPase_c"/>
    <property type="match status" value="1"/>
</dbReference>
<evidence type="ECO:0000313" key="10">
    <source>
        <dbReference type="EMBL" id="TET48358.1"/>
    </source>
</evidence>
<evidence type="ECO:0000256" key="4">
    <source>
        <dbReference type="ARBA" id="ARBA00022679"/>
    </source>
</evidence>
<dbReference type="Gene3D" id="3.30.450.20">
    <property type="entry name" value="PAS domain"/>
    <property type="match status" value="1"/>
</dbReference>
<dbReference type="EMBL" id="SOJK01000030">
    <property type="protein sequence ID" value="TET48358.1"/>
    <property type="molecule type" value="Genomic_DNA"/>
</dbReference>
<feature type="domain" description="Histidine kinase" evidence="9">
    <location>
        <begin position="448"/>
        <end position="679"/>
    </location>
</feature>
<dbReference type="Gene3D" id="1.10.287.130">
    <property type="match status" value="1"/>
</dbReference>
<dbReference type="PANTHER" id="PTHR43065">
    <property type="entry name" value="SENSOR HISTIDINE KINASE"/>
    <property type="match status" value="1"/>
</dbReference>
<reference evidence="10 11" key="1">
    <citation type="submission" date="2019-03" db="EMBL/GenBank/DDBJ databases">
        <title>Metabolic potential of uncultured bacteria and archaea associated with petroleum seepage in deep-sea sediments.</title>
        <authorList>
            <person name="Dong X."/>
            <person name="Hubert C."/>
        </authorList>
    </citation>
    <scope>NUCLEOTIDE SEQUENCE [LARGE SCALE GENOMIC DNA]</scope>
    <source>
        <strain evidence="10">E29_bin78</strain>
    </source>
</reference>
<keyword evidence="5" id="KW-0547">Nucleotide-binding</keyword>
<dbReference type="PROSITE" id="PS50109">
    <property type="entry name" value="HIS_KIN"/>
    <property type="match status" value="1"/>
</dbReference>
<dbReference type="SUPFAM" id="SSF55781">
    <property type="entry name" value="GAF domain-like"/>
    <property type="match status" value="1"/>
</dbReference>
<dbReference type="InterPro" id="IPR003594">
    <property type="entry name" value="HATPase_dom"/>
</dbReference>
<evidence type="ECO:0000256" key="5">
    <source>
        <dbReference type="ARBA" id="ARBA00022741"/>
    </source>
</evidence>
<dbReference type="SUPFAM" id="SSF47384">
    <property type="entry name" value="Homodimeric domain of signal transducing histidine kinase"/>
    <property type="match status" value="1"/>
</dbReference>
<dbReference type="CDD" id="cd00075">
    <property type="entry name" value="HATPase"/>
    <property type="match status" value="1"/>
</dbReference>
<organism evidence="10 11">
    <name type="scientific">Aerophobetes bacterium</name>
    <dbReference type="NCBI Taxonomy" id="2030807"/>
    <lineage>
        <taxon>Bacteria</taxon>
        <taxon>Candidatus Aerophobota</taxon>
    </lineage>
</organism>
<dbReference type="CDD" id="cd00082">
    <property type="entry name" value="HisKA"/>
    <property type="match status" value="1"/>
</dbReference>
<evidence type="ECO:0000313" key="11">
    <source>
        <dbReference type="Proteomes" id="UP000320679"/>
    </source>
</evidence>